<sequence>MDASQLEALLARLKTARDAERGQRGNAEQLRLHRELVKDSPAFTPTCRRWRASS</sequence>
<keyword evidence="2" id="KW-1185">Reference proteome</keyword>
<name>A0A848LV97_9BACT</name>
<dbReference type="RefSeq" id="WP_169350751.1">
    <property type="nucleotide sequence ID" value="NZ_JABBJJ010000333.1"/>
</dbReference>
<accession>A0A848LV97</accession>
<organism evidence="1 2">
    <name type="scientific">Pyxidicoccus fallax</name>
    <dbReference type="NCBI Taxonomy" id="394095"/>
    <lineage>
        <taxon>Bacteria</taxon>
        <taxon>Pseudomonadati</taxon>
        <taxon>Myxococcota</taxon>
        <taxon>Myxococcia</taxon>
        <taxon>Myxococcales</taxon>
        <taxon>Cystobacterineae</taxon>
        <taxon>Myxococcaceae</taxon>
        <taxon>Pyxidicoccus</taxon>
    </lineage>
</organism>
<gene>
    <name evidence="1" type="ORF">HG543_42995</name>
</gene>
<evidence type="ECO:0000313" key="2">
    <source>
        <dbReference type="Proteomes" id="UP000518300"/>
    </source>
</evidence>
<dbReference type="AlphaFoldDB" id="A0A848LV97"/>
<protein>
    <submittedName>
        <fullName evidence="1">Uncharacterized protein</fullName>
    </submittedName>
</protein>
<proteinExistence type="predicted"/>
<dbReference type="Proteomes" id="UP000518300">
    <property type="component" value="Unassembled WGS sequence"/>
</dbReference>
<dbReference type="EMBL" id="JABBJJ010000333">
    <property type="protein sequence ID" value="NMO21569.1"/>
    <property type="molecule type" value="Genomic_DNA"/>
</dbReference>
<evidence type="ECO:0000313" key="1">
    <source>
        <dbReference type="EMBL" id="NMO21569.1"/>
    </source>
</evidence>
<comment type="caution">
    <text evidence="1">The sequence shown here is derived from an EMBL/GenBank/DDBJ whole genome shotgun (WGS) entry which is preliminary data.</text>
</comment>
<reference evidence="1 2" key="1">
    <citation type="submission" date="2020-04" db="EMBL/GenBank/DDBJ databases">
        <title>Draft genome of Pyxidicoccus fallax type strain.</title>
        <authorList>
            <person name="Whitworth D.E."/>
        </authorList>
    </citation>
    <scope>NUCLEOTIDE SEQUENCE [LARGE SCALE GENOMIC DNA]</scope>
    <source>
        <strain evidence="1 2">DSM 14698</strain>
    </source>
</reference>